<reference evidence="1 2" key="1">
    <citation type="journal article" date="2013" name="Genome Announc.">
        <title>Complete Genome Sequence of Glaciecola psychrophila Strain 170T.</title>
        <authorList>
            <person name="Yin J."/>
            <person name="Chen J."/>
            <person name="Liu G."/>
            <person name="Yu Y."/>
            <person name="Song L."/>
            <person name="Wang X."/>
            <person name="Qu X."/>
        </authorList>
    </citation>
    <scope>NUCLEOTIDE SEQUENCE [LARGE SCALE GENOMIC DNA]</scope>
    <source>
        <strain evidence="1 2">170</strain>
    </source>
</reference>
<evidence type="ECO:0000313" key="1">
    <source>
        <dbReference type="EMBL" id="AGH43503.1"/>
    </source>
</evidence>
<dbReference type="EMBL" id="CP003837">
    <property type="protein sequence ID" value="AGH43503.1"/>
    <property type="molecule type" value="Genomic_DNA"/>
</dbReference>
<sequence>MGVLLILLYLVLLRVAYLQFVFQVLGPHLKDSKNATDKIAAFMQSVER</sequence>
<protein>
    <submittedName>
        <fullName evidence="1">Uncharacterized protein</fullName>
    </submittedName>
</protein>
<dbReference type="Proteomes" id="UP000011864">
    <property type="component" value="Chromosome"/>
</dbReference>
<dbReference type="KEGG" id="gps:C427_1394"/>
<evidence type="ECO:0000313" key="2">
    <source>
        <dbReference type="Proteomes" id="UP000011864"/>
    </source>
</evidence>
<dbReference type="RefSeq" id="WP_007642308.1">
    <property type="nucleotide sequence ID" value="NC_020514.1"/>
</dbReference>
<proteinExistence type="predicted"/>
<name>K6ZVD6_9ALTE</name>
<keyword evidence="2" id="KW-1185">Reference proteome</keyword>
<gene>
    <name evidence="1" type="ORF">C427_1394</name>
</gene>
<dbReference type="PATRIC" id="fig|1129794.4.peg.1379"/>
<dbReference type="HOGENOM" id="CLU_3155917_0_0_6"/>
<organism evidence="1 2">
    <name type="scientific">Paraglaciecola psychrophila 170</name>
    <dbReference type="NCBI Taxonomy" id="1129794"/>
    <lineage>
        <taxon>Bacteria</taxon>
        <taxon>Pseudomonadati</taxon>
        <taxon>Pseudomonadota</taxon>
        <taxon>Gammaproteobacteria</taxon>
        <taxon>Alteromonadales</taxon>
        <taxon>Alteromonadaceae</taxon>
        <taxon>Paraglaciecola</taxon>
    </lineage>
</organism>
<accession>K6ZVD6</accession>
<dbReference type="AlphaFoldDB" id="K6ZVD6"/>